<evidence type="ECO:0000313" key="6">
    <source>
        <dbReference type="Proteomes" id="UP000472262"/>
    </source>
</evidence>
<evidence type="ECO:0000256" key="1">
    <source>
        <dbReference type="ARBA" id="ARBA00004613"/>
    </source>
</evidence>
<feature type="signal peptide" evidence="3">
    <location>
        <begin position="1"/>
        <end position="18"/>
    </location>
</feature>
<dbReference type="Proteomes" id="UP000472262">
    <property type="component" value="Unassembled WGS sequence"/>
</dbReference>
<feature type="chain" id="PRO_5025392900" evidence="3">
    <location>
        <begin position="19"/>
        <end position="157"/>
    </location>
</feature>
<dbReference type="Gene3D" id="2.10.60.10">
    <property type="entry name" value="CD59"/>
    <property type="match status" value="2"/>
</dbReference>
<feature type="domain" description="Snake toxin/toxin-like" evidence="4">
    <location>
        <begin position="19"/>
        <end position="54"/>
    </location>
</feature>
<name>A0A672KJW9_SINGR</name>
<organism evidence="5 6">
    <name type="scientific">Sinocyclocheilus grahami</name>
    <name type="common">Dianchi golden-line fish</name>
    <name type="synonym">Barbus grahami</name>
    <dbReference type="NCBI Taxonomy" id="75366"/>
    <lineage>
        <taxon>Eukaryota</taxon>
        <taxon>Metazoa</taxon>
        <taxon>Chordata</taxon>
        <taxon>Craniata</taxon>
        <taxon>Vertebrata</taxon>
        <taxon>Euteleostomi</taxon>
        <taxon>Actinopterygii</taxon>
        <taxon>Neopterygii</taxon>
        <taxon>Teleostei</taxon>
        <taxon>Ostariophysi</taxon>
        <taxon>Cypriniformes</taxon>
        <taxon>Cyprinidae</taxon>
        <taxon>Cyprininae</taxon>
        <taxon>Sinocyclocheilus</taxon>
    </lineage>
</organism>
<dbReference type="Ensembl" id="ENSSGRT00000013611.1">
    <property type="protein sequence ID" value="ENSSGRP00000012568.1"/>
    <property type="gene ID" value="ENSSGRG00000008087.1"/>
</dbReference>
<feature type="domain" description="Snake toxin/toxin-like" evidence="4">
    <location>
        <begin position="70"/>
        <end position="134"/>
    </location>
</feature>
<keyword evidence="3" id="KW-0732">Signal</keyword>
<keyword evidence="2" id="KW-0964">Secreted</keyword>
<reference evidence="5" key="1">
    <citation type="submission" date="2025-08" db="UniProtKB">
        <authorList>
            <consortium name="Ensembl"/>
        </authorList>
    </citation>
    <scope>IDENTIFICATION</scope>
</reference>
<evidence type="ECO:0000256" key="3">
    <source>
        <dbReference type="SAM" id="SignalP"/>
    </source>
</evidence>
<comment type="subcellular location">
    <subcellularLocation>
        <location evidence="1">Secreted</location>
    </subcellularLocation>
</comment>
<dbReference type="PANTHER" id="PTHR20914">
    <property type="entry name" value="LY6/PLAUR DOMAIN-CONTAINING PROTEIN 8"/>
    <property type="match status" value="1"/>
</dbReference>
<proteinExistence type="predicted"/>
<dbReference type="Pfam" id="PF00087">
    <property type="entry name" value="Toxin_TOLIP"/>
    <property type="match status" value="2"/>
</dbReference>
<dbReference type="OMA" id="QNCSSIM"/>
<keyword evidence="6" id="KW-1185">Reference proteome</keyword>
<dbReference type="GO" id="GO:0005576">
    <property type="term" value="C:extracellular region"/>
    <property type="evidence" value="ECO:0007669"/>
    <property type="project" value="UniProtKB-SubCell"/>
</dbReference>
<dbReference type="InterPro" id="IPR050918">
    <property type="entry name" value="CNF-like_PLA2_Inhibitor"/>
</dbReference>
<dbReference type="SUPFAM" id="SSF57302">
    <property type="entry name" value="Snake toxin-like"/>
    <property type="match status" value="2"/>
</dbReference>
<evidence type="ECO:0000256" key="2">
    <source>
        <dbReference type="ARBA" id="ARBA00022525"/>
    </source>
</evidence>
<evidence type="ECO:0000259" key="4">
    <source>
        <dbReference type="Pfam" id="PF00087"/>
    </source>
</evidence>
<sequence>MVILVSFLCFLGALGVSSSLVTVKSCAPAGCPGGSINLGNIKLSSYCCSTDLCNAQDSPDPSTNTPNGKTCFSCDGQSCSSVMTCSGSEDRCFKATGENLSVGVKGCVSKAICDAASLIPNVQGVSCCSGNLCNGAQSITQSFLFLCCSLLSFILLH</sequence>
<dbReference type="FunCoup" id="A0A672KJW9">
    <property type="interactions" value="165"/>
</dbReference>
<accession>A0A672KJW9</accession>
<evidence type="ECO:0000313" key="5">
    <source>
        <dbReference type="Ensembl" id="ENSSGRP00000012568.1"/>
    </source>
</evidence>
<reference evidence="5" key="2">
    <citation type="submission" date="2025-09" db="UniProtKB">
        <authorList>
            <consortium name="Ensembl"/>
        </authorList>
    </citation>
    <scope>IDENTIFICATION</scope>
</reference>
<dbReference type="InParanoid" id="A0A672KJW9"/>
<protein>
    <submittedName>
        <fullName evidence="5">Lymphocyte antigen 6 family member M6</fullName>
    </submittedName>
</protein>
<dbReference type="InterPro" id="IPR045860">
    <property type="entry name" value="Snake_toxin-like_sf"/>
</dbReference>
<dbReference type="InterPro" id="IPR035076">
    <property type="entry name" value="Toxin/TOLIP"/>
</dbReference>
<dbReference type="PANTHER" id="PTHR20914:SF24">
    <property type="entry name" value="LYMPHOCYTE ANTIGEN 6 FAMILY MEMBER M2-RELATED"/>
    <property type="match status" value="1"/>
</dbReference>
<dbReference type="AlphaFoldDB" id="A0A672KJW9"/>